<evidence type="ECO:0000256" key="1">
    <source>
        <dbReference type="ARBA" id="ARBA00022670"/>
    </source>
</evidence>
<feature type="transmembrane region" description="Helical" evidence="7">
    <location>
        <begin position="5"/>
        <end position="23"/>
    </location>
</feature>
<comment type="cofactor">
    <cofactor evidence="6">
        <name>Zn(2+)</name>
        <dbReference type="ChEBI" id="CHEBI:29105"/>
    </cofactor>
    <text evidence="6">Binds 1 zinc ion per subunit.</text>
</comment>
<feature type="transmembrane region" description="Helical" evidence="7">
    <location>
        <begin position="80"/>
        <end position="104"/>
    </location>
</feature>
<keyword evidence="11" id="KW-1185">Reference proteome</keyword>
<dbReference type="RefSeq" id="WP_231418714.1">
    <property type="nucleotide sequence ID" value="NZ_CP126446.1"/>
</dbReference>
<gene>
    <name evidence="10" type="ORF">QNI29_04660</name>
</gene>
<dbReference type="Pfam" id="PF01435">
    <property type="entry name" value="Peptidase_M48"/>
    <property type="match status" value="1"/>
</dbReference>
<dbReference type="Pfam" id="PF16491">
    <property type="entry name" value="Peptidase_M48_N"/>
    <property type="match status" value="1"/>
</dbReference>
<name>A0ABY8V533_9BACI</name>
<keyword evidence="2" id="KW-0479">Metal-binding</keyword>
<keyword evidence="7" id="KW-0472">Membrane</keyword>
<feature type="domain" description="CAAX prenyl protease 1 N-terminal" evidence="9">
    <location>
        <begin position="32"/>
        <end position="179"/>
    </location>
</feature>
<organism evidence="10 11">
    <name type="scientific">Pontibacillus chungwhensis</name>
    <dbReference type="NCBI Taxonomy" id="265426"/>
    <lineage>
        <taxon>Bacteria</taxon>
        <taxon>Bacillati</taxon>
        <taxon>Bacillota</taxon>
        <taxon>Bacilli</taxon>
        <taxon>Bacillales</taxon>
        <taxon>Bacillaceae</taxon>
        <taxon>Pontibacillus</taxon>
    </lineage>
</organism>
<evidence type="ECO:0000256" key="2">
    <source>
        <dbReference type="ARBA" id="ARBA00022723"/>
    </source>
</evidence>
<keyword evidence="3 6" id="KW-0378">Hydrolase</keyword>
<feature type="transmembrane region" description="Helical" evidence="7">
    <location>
        <begin position="309"/>
        <end position="328"/>
    </location>
</feature>
<feature type="transmembrane region" description="Helical" evidence="7">
    <location>
        <begin position="39"/>
        <end position="60"/>
    </location>
</feature>
<dbReference type="Proteomes" id="UP001236652">
    <property type="component" value="Chromosome"/>
</dbReference>
<evidence type="ECO:0000256" key="3">
    <source>
        <dbReference type="ARBA" id="ARBA00022801"/>
    </source>
</evidence>
<keyword evidence="7" id="KW-1133">Transmembrane helix</keyword>
<dbReference type="InterPro" id="IPR001915">
    <property type="entry name" value="Peptidase_M48"/>
</dbReference>
<feature type="transmembrane region" description="Helical" evidence="7">
    <location>
        <begin position="263"/>
        <end position="288"/>
    </location>
</feature>
<keyword evidence="7" id="KW-0812">Transmembrane</keyword>
<dbReference type="InterPro" id="IPR032456">
    <property type="entry name" value="Peptidase_M48_N"/>
</dbReference>
<feature type="transmembrane region" description="Helical" evidence="7">
    <location>
        <begin position="124"/>
        <end position="144"/>
    </location>
</feature>
<keyword evidence="1 6" id="KW-0645">Protease</keyword>
<comment type="similarity">
    <text evidence="6">Belongs to the peptidase M48 family.</text>
</comment>
<dbReference type="CDD" id="cd07343">
    <property type="entry name" value="M48A_Zmpste24p_like"/>
    <property type="match status" value="1"/>
</dbReference>
<evidence type="ECO:0000256" key="5">
    <source>
        <dbReference type="ARBA" id="ARBA00023049"/>
    </source>
</evidence>
<dbReference type="InterPro" id="IPR027057">
    <property type="entry name" value="CAXX_Prtase_1"/>
</dbReference>
<protein>
    <submittedName>
        <fullName evidence="10">M48 family metallopeptidase</fullName>
    </submittedName>
</protein>
<evidence type="ECO:0000259" key="9">
    <source>
        <dbReference type="Pfam" id="PF16491"/>
    </source>
</evidence>
<evidence type="ECO:0000256" key="4">
    <source>
        <dbReference type="ARBA" id="ARBA00022833"/>
    </source>
</evidence>
<evidence type="ECO:0000259" key="8">
    <source>
        <dbReference type="Pfam" id="PF01435"/>
    </source>
</evidence>
<keyword evidence="5 6" id="KW-0482">Metalloprotease</keyword>
<sequence>MKKLIGAYGIFLVLLWVYFGWFYEVDTYVDSRYAAYRHAYSFTVLTFPWIVLLAFILSGWHKGMLSRIENRLKRRWIQSFSFGLILMAVIQLLSLPLDALGFAMSKNADISNQPVLDWIVEWSIQSGFFIVMVAVLITVFRSLIRKFPNRWWLVLWLISLPIAFFIIYVQPIWIDPLFEDFTSLESGGLKDSIVELAGEAGIDENHIYQVNMSEKTSTYNAYVTGIGAQKRIVLWDTMLTGMSQNEVLFILAHEIAHYVKHHVYIGVAGYVLLSFVLLWSLSALYSVLYRNAHDRLQLRDRSDLRAVPVLLLLVTLLMFVTQPINLYVSRYMERSADRYAIDHTENLQPALESYQALARESKSDLSPSNWIVWLRYTHPPLGERIERIRTEMMEREQGD</sequence>
<reference evidence="10 11" key="1">
    <citation type="submission" date="2023-05" db="EMBL/GenBank/DDBJ databases">
        <title>Comparative genomics reveals the evidence of polycyclic aromatic hydrocarbons degradation in moderately halophilic genus Pontibacillus.</title>
        <authorList>
            <person name="Yang H."/>
            <person name="Qian Z."/>
        </authorList>
    </citation>
    <scope>NUCLEOTIDE SEQUENCE [LARGE SCALE GENOMIC DNA]</scope>
    <source>
        <strain evidence="11">HN14</strain>
    </source>
</reference>
<keyword evidence="4 6" id="KW-0862">Zinc</keyword>
<evidence type="ECO:0000313" key="10">
    <source>
        <dbReference type="EMBL" id="WIF98951.1"/>
    </source>
</evidence>
<dbReference type="PANTHER" id="PTHR10120">
    <property type="entry name" value="CAAX PRENYL PROTEASE 1"/>
    <property type="match status" value="1"/>
</dbReference>
<proteinExistence type="inferred from homology"/>
<evidence type="ECO:0000313" key="11">
    <source>
        <dbReference type="Proteomes" id="UP001236652"/>
    </source>
</evidence>
<accession>A0ABY8V533</accession>
<evidence type="ECO:0000256" key="6">
    <source>
        <dbReference type="RuleBase" id="RU003983"/>
    </source>
</evidence>
<evidence type="ECO:0000256" key="7">
    <source>
        <dbReference type="SAM" id="Phobius"/>
    </source>
</evidence>
<dbReference type="Gene3D" id="3.30.2010.10">
    <property type="entry name" value="Metalloproteases ('zincins'), catalytic domain"/>
    <property type="match status" value="1"/>
</dbReference>
<feature type="domain" description="Peptidase M48" evidence="8">
    <location>
        <begin position="186"/>
        <end position="390"/>
    </location>
</feature>
<dbReference type="EMBL" id="CP126446">
    <property type="protein sequence ID" value="WIF98951.1"/>
    <property type="molecule type" value="Genomic_DNA"/>
</dbReference>
<feature type="transmembrane region" description="Helical" evidence="7">
    <location>
        <begin position="151"/>
        <end position="174"/>
    </location>
</feature>